<sequence length="170" mass="20678">MRDDESRMSITTFDFQAEEYQRDVDEEAVEVEDESEKDVEDGSEEEVEVIVILWTMKKNGEESLHKEFTKVIPRSCYEPVEFTKTRKLIFWKTKFDQALWDSESRQVVNHDEFAYHECLIVKDYVEILSYYKLKTCLRFRIHFCFNMIYFVGLFEVKAFVYNQFYKLRFI</sequence>
<reference evidence="2" key="1">
    <citation type="journal article" date="2022" name="Mol. Ecol. Resour.">
        <title>The genomes of chicory, endive, great burdock and yacon provide insights into Asteraceae palaeo-polyploidization history and plant inulin production.</title>
        <authorList>
            <person name="Fan W."/>
            <person name="Wang S."/>
            <person name="Wang H."/>
            <person name="Wang A."/>
            <person name="Jiang F."/>
            <person name="Liu H."/>
            <person name="Zhao H."/>
            <person name="Xu D."/>
            <person name="Zhang Y."/>
        </authorList>
    </citation>
    <scope>NUCLEOTIDE SEQUENCE [LARGE SCALE GENOMIC DNA]</scope>
    <source>
        <strain evidence="2">cv. Yunnan</strain>
    </source>
</reference>
<gene>
    <name evidence="1" type="ORF">L1987_85571</name>
</gene>
<evidence type="ECO:0000313" key="1">
    <source>
        <dbReference type="EMBL" id="KAI3675975.1"/>
    </source>
</evidence>
<dbReference type="Proteomes" id="UP001056120">
    <property type="component" value="Linkage Group LG29"/>
</dbReference>
<accession>A0ACB8XWX1</accession>
<organism evidence="1 2">
    <name type="scientific">Smallanthus sonchifolius</name>
    <dbReference type="NCBI Taxonomy" id="185202"/>
    <lineage>
        <taxon>Eukaryota</taxon>
        <taxon>Viridiplantae</taxon>
        <taxon>Streptophyta</taxon>
        <taxon>Embryophyta</taxon>
        <taxon>Tracheophyta</taxon>
        <taxon>Spermatophyta</taxon>
        <taxon>Magnoliopsida</taxon>
        <taxon>eudicotyledons</taxon>
        <taxon>Gunneridae</taxon>
        <taxon>Pentapetalae</taxon>
        <taxon>asterids</taxon>
        <taxon>campanulids</taxon>
        <taxon>Asterales</taxon>
        <taxon>Asteraceae</taxon>
        <taxon>Asteroideae</taxon>
        <taxon>Heliantheae alliance</taxon>
        <taxon>Millerieae</taxon>
        <taxon>Smallanthus</taxon>
    </lineage>
</organism>
<reference evidence="1 2" key="2">
    <citation type="journal article" date="2022" name="Mol. Ecol. Resour.">
        <title>The genomes of chicory, endive, great burdock and yacon provide insights into Asteraceae paleo-polyploidization history and plant inulin production.</title>
        <authorList>
            <person name="Fan W."/>
            <person name="Wang S."/>
            <person name="Wang H."/>
            <person name="Wang A."/>
            <person name="Jiang F."/>
            <person name="Liu H."/>
            <person name="Zhao H."/>
            <person name="Xu D."/>
            <person name="Zhang Y."/>
        </authorList>
    </citation>
    <scope>NUCLEOTIDE SEQUENCE [LARGE SCALE GENOMIC DNA]</scope>
    <source>
        <strain evidence="2">cv. Yunnan</strain>
        <tissue evidence="1">Leaves</tissue>
    </source>
</reference>
<keyword evidence="2" id="KW-1185">Reference proteome</keyword>
<comment type="caution">
    <text evidence="1">The sequence shown here is derived from an EMBL/GenBank/DDBJ whole genome shotgun (WGS) entry which is preliminary data.</text>
</comment>
<proteinExistence type="predicted"/>
<dbReference type="EMBL" id="CM042046">
    <property type="protein sequence ID" value="KAI3675975.1"/>
    <property type="molecule type" value="Genomic_DNA"/>
</dbReference>
<name>A0ACB8XWX1_9ASTR</name>
<protein>
    <submittedName>
        <fullName evidence="1">Uncharacterized protein</fullName>
    </submittedName>
</protein>
<evidence type="ECO:0000313" key="2">
    <source>
        <dbReference type="Proteomes" id="UP001056120"/>
    </source>
</evidence>